<evidence type="ECO:0000256" key="1">
    <source>
        <dbReference type="ARBA" id="ARBA00010641"/>
    </source>
</evidence>
<dbReference type="SUPFAM" id="SSF88946">
    <property type="entry name" value="Sigma2 domain of RNA polymerase sigma factors"/>
    <property type="match status" value="1"/>
</dbReference>
<feature type="compositionally biased region" description="Pro residues" evidence="5">
    <location>
        <begin position="511"/>
        <end position="528"/>
    </location>
</feature>
<name>A0A365HAS8_9ACTN</name>
<feature type="compositionally biased region" description="Pro residues" evidence="5">
    <location>
        <begin position="478"/>
        <end position="489"/>
    </location>
</feature>
<dbReference type="Gene3D" id="1.10.1740.10">
    <property type="match status" value="1"/>
</dbReference>
<accession>A0A365HAS8</accession>
<evidence type="ECO:0000256" key="5">
    <source>
        <dbReference type="SAM" id="MobiDB-lite"/>
    </source>
</evidence>
<dbReference type="EMBL" id="QLYX01000004">
    <property type="protein sequence ID" value="RAY15373.1"/>
    <property type="molecule type" value="Genomic_DNA"/>
</dbReference>
<proteinExistence type="inferred from homology"/>
<feature type="region of interest" description="Disordered" evidence="5">
    <location>
        <begin position="350"/>
        <end position="377"/>
    </location>
</feature>
<dbReference type="Proteomes" id="UP000251891">
    <property type="component" value="Unassembled WGS sequence"/>
</dbReference>
<comment type="caution">
    <text evidence="6">The sequence shown here is derived from an EMBL/GenBank/DDBJ whole genome shotgun (WGS) entry which is preliminary data.</text>
</comment>
<evidence type="ECO:0000313" key="6">
    <source>
        <dbReference type="EMBL" id="RAY15373.1"/>
    </source>
</evidence>
<keyword evidence="3" id="KW-0731">Sigma factor</keyword>
<feature type="region of interest" description="Disordered" evidence="5">
    <location>
        <begin position="311"/>
        <end position="330"/>
    </location>
</feature>
<dbReference type="InterPro" id="IPR039425">
    <property type="entry name" value="RNA_pol_sigma-70-like"/>
</dbReference>
<dbReference type="AlphaFoldDB" id="A0A365HAS8"/>
<organism evidence="6 7">
    <name type="scientific">Actinomadura craniellae</name>
    <dbReference type="NCBI Taxonomy" id="2231787"/>
    <lineage>
        <taxon>Bacteria</taxon>
        <taxon>Bacillati</taxon>
        <taxon>Actinomycetota</taxon>
        <taxon>Actinomycetes</taxon>
        <taxon>Streptosporangiales</taxon>
        <taxon>Thermomonosporaceae</taxon>
        <taxon>Actinomadura</taxon>
    </lineage>
</organism>
<evidence type="ECO:0000256" key="3">
    <source>
        <dbReference type="ARBA" id="ARBA00023082"/>
    </source>
</evidence>
<dbReference type="InterPro" id="IPR013324">
    <property type="entry name" value="RNA_pol_sigma_r3/r4-like"/>
</dbReference>
<evidence type="ECO:0000256" key="4">
    <source>
        <dbReference type="ARBA" id="ARBA00023163"/>
    </source>
</evidence>
<keyword evidence="2" id="KW-0805">Transcription regulation</keyword>
<comment type="similarity">
    <text evidence="1">Belongs to the sigma-70 factor family. ECF subfamily.</text>
</comment>
<dbReference type="RefSeq" id="WP_111866131.1">
    <property type="nucleotide sequence ID" value="NZ_QLYX01000004.1"/>
</dbReference>
<dbReference type="InterPro" id="IPR013325">
    <property type="entry name" value="RNA_pol_sigma_r2"/>
</dbReference>
<evidence type="ECO:0000313" key="7">
    <source>
        <dbReference type="Proteomes" id="UP000251891"/>
    </source>
</evidence>
<dbReference type="SUPFAM" id="SSF88659">
    <property type="entry name" value="Sigma3 and sigma4 domains of RNA polymerase sigma factors"/>
    <property type="match status" value="1"/>
</dbReference>
<feature type="region of interest" description="Disordered" evidence="5">
    <location>
        <begin position="458"/>
        <end position="537"/>
    </location>
</feature>
<evidence type="ECO:0008006" key="8">
    <source>
        <dbReference type="Google" id="ProtNLM"/>
    </source>
</evidence>
<evidence type="ECO:0000256" key="2">
    <source>
        <dbReference type="ARBA" id="ARBA00023015"/>
    </source>
</evidence>
<gene>
    <name evidence="6" type="ORF">DPM19_11785</name>
</gene>
<dbReference type="OrthoDB" id="3492533at2"/>
<keyword evidence="4" id="KW-0804">Transcription</keyword>
<dbReference type="PANTHER" id="PTHR43133">
    <property type="entry name" value="RNA POLYMERASE ECF-TYPE SIGMA FACTO"/>
    <property type="match status" value="1"/>
</dbReference>
<feature type="region of interest" description="Disordered" evidence="5">
    <location>
        <begin position="255"/>
        <end position="276"/>
    </location>
</feature>
<reference evidence="6 7" key="1">
    <citation type="submission" date="2018-06" db="EMBL/GenBank/DDBJ databases">
        <title>Actinomadura craniellae sp. nov. isolated from marine sponge Craniella sp.</title>
        <authorList>
            <person name="Li L."/>
            <person name="Xu Q.H."/>
            <person name="Lin H.W."/>
            <person name="Lu Y.H."/>
        </authorList>
    </citation>
    <scope>NUCLEOTIDE SEQUENCE [LARGE SCALE GENOMIC DNA]</scope>
    <source>
        <strain evidence="6 7">LHW63021</strain>
    </source>
</reference>
<sequence length="537" mass="56175">MSDDALVEALRSRDPGAPAALYAGYADGLYAYCWFLLRGREAAHVALRDTLIAAEAHIGRLRDPARLRSWLYALARLECARHEPADQPDVTLADPGRADSARRIMAWHAVAGLPRPSREILELRLRHGLPEAELGTVLGRPARDARALLAAARVELAAALTAELLTRQGPSGCAGRKEALDGHRGPLSPEVRARLLRHAGQCPICGTLRPQTVSAAKVYALLPRLWPDETVQWAVLAGITDPAHADHRLRVATRPRDFGPDGFPRQRSGAAPAGRSGTVRALVGAAAAVLLLGLTAGGVARLLDFDEREGAPIAAGNPPPRPSTLPQPEGFRALRGKGVVEGSPISATFPLGARASAAPPTALPSPPPRPEREHLSAPDLPEVGLSLVSPLFLDLGTGPAGSVTFAARNRPVEWRAGTKGPIRLDRYSGRLAPGESVTIRVWVDRAAQAKGEGCISFRPGGDTVTVTWRPGSSGAPQQPTPSGPAPTPTRPSGGGTPTRDTPSSPAGQRSDPPPSDPAPGPETPPPPSDQGASPSAG</sequence>
<dbReference type="GO" id="GO:0006352">
    <property type="term" value="P:DNA-templated transcription initiation"/>
    <property type="evidence" value="ECO:0007669"/>
    <property type="project" value="InterPro"/>
</dbReference>
<keyword evidence="7" id="KW-1185">Reference proteome</keyword>
<dbReference type="Gene3D" id="1.10.10.10">
    <property type="entry name" value="Winged helix-like DNA-binding domain superfamily/Winged helix DNA-binding domain"/>
    <property type="match status" value="1"/>
</dbReference>
<dbReference type="PANTHER" id="PTHR43133:SF51">
    <property type="entry name" value="RNA POLYMERASE SIGMA FACTOR"/>
    <property type="match status" value="1"/>
</dbReference>
<dbReference type="InterPro" id="IPR036388">
    <property type="entry name" value="WH-like_DNA-bd_sf"/>
</dbReference>
<protein>
    <recommendedName>
        <fullName evidence="8">Sigma-70 family RNA polymerase sigma factor</fullName>
    </recommendedName>
</protein>
<dbReference type="GO" id="GO:0016987">
    <property type="term" value="F:sigma factor activity"/>
    <property type="evidence" value="ECO:0007669"/>
    <property type="project" value="UniProtKB-KW"/>
</dbReference>